<proteinExistence type="predicted"/>
<reference evidence="1 2" key="1">
    <citation type="submission" date="2010-11" db="EMBL/GenBank/DDBJ databases">
        <title>The complete genome of Thermotoga thermarum DSM 5069.</title>
        <authorList>
            <consortium name="US DOE Joint Genome Institute (JGI-PGF)"/>
            <person name="Lucas S."/>
            <person name="Copeland A."/>
            <person name="Lapidus A."/>
            <person name="Bruce D."/>
            <person name="Goodwin L."/>
            <person name="Pitluck S."/>
            <person name="Kyrpides N."/>
            <person name="Mavromatis K."/>
            <person name="Ivanova N."/>
            <person name="Zeytun A."/>
            <person name="Brettin T."/>
            <person name="Detter J.C."/>
            <person name="Tapia R."/>
            <person name="Han C."/>
            <person name="Land M."/>
            <person name="Hauser L."/>
            <person name="Markowitz V."/>
            <person name="Cheng J.-F."/>
            <person name="Hugenholtz P."/>
            <person name="Woyke T."/>
            <person name="Wu D."/>
            <person name="Spring S."/>
            <person name="Schroeder M."/>
            <person name="Brambilla E."/>
            <person name="Klenk H.-P."/>
            <person name="Eisen J.A."/>
        </authorList>
    </citation>
    <scope>NUCLEOTIDE SEQUENCE [LARGE SCALE GENOMIC DNA]</scope>
    <source>
        <strain evidence="1 2">DSM 5069</strain>
    </source>
</reference>
<protein>
    <submittedName>
        <fullName evidence="1">Uncharacterized protein</fullName>
    </submittedName>
</protein>
<dbReference type="STRING" id="688269.Theth_0578"/>
<dbReference type="KEGG" id="tta:Theth_0578"/>
<dbReference type="OrthoDB" id="37274at2"/>
<dbReference type="EMBL" id="CP002351">
    <property type="protein sequence ID" value="AEH50666.1"/>
    <property type="molecule type" value="Genomic_DNA"/>
</dbReference>
<sequence precursor="true">MKRRKTALFWIILAAALAFAGFAGWILLSNMFLKNSPEFTSSVLHYAFVNKEKGVAYFVRIDTTKRMVYIVTLKQHYFDPVNSRALDLSNPLDVFSFVERMFDISSSQRFFASLTDKQLKEFMNSFFKNGSNDFPVFLTNLASKKAGIFDNMLLGRRLNVLRPESNFTKASLAKFVYELRRNALRFYTLTTVIDKPVRIYVDGRQYERIYLDPKSIELIREDLRR</sequence>
<dbReference type="PATRIC" id="fig|688269.3.peg.600"/>
<dbReference type="HOGENOM" id="CLU_1229026_0_0_0"/>
<evidence type="ECO:0000313" key="1">
    <source>
        <dbReference type="EMBL" id="AEH50666.1"/>
    </source>
</evidence>
<name>F7YXM4_9THEM</name>
<dbReference type="AlphaFoldDB" id="F7YXM4"/>
<organism evidence="1 2">
    <name type="scientific">Pseudothermotoga thermarum DSM 5069</name>
    <dbReference type="NCBI Taxonomy" id="688269"/>
    <lineage>
        <taxon>Bacteria</taxon>
        <taxon>Thermotogati</taxon>
        <taxon>Thermotogota</taxon>
        <taxon>Thermotogae</taxon>
        <taxon>Thermotogales</taxon>
        <taxon>Thermotogaceae</taxon>
        <taxon>Pseudothermotoga</taxon>
    </lineage>
</organism>
<dbReference type="Proteomes" id="UP000006804">
    <property type="component" value="Chromosome"/>
</dbReference>
<gene>
    <name evidence="1" type="ORF">Theth_0578</name>
</gene>
<evidence type="ECO:0000313" key="2">
    <source>
        <dbReference type="Proteomes" id="UP000006804"/>
    </source>
</evidence>
<dbReference type="RefSeq" id="WP_013931889.1">
    <property type="nucleotide sequence ID" value="NC_015707.1"/>
</dbReference>
<accession>F7YXM4</accession>
<keyword evidence="2" id="KW-1185">Reference proteome</keyword>